<dbReference type="AlphaFoldDB" id="A0A0H3EAC8"/>
<dbReference type="OrthoDB" id="2002535at2"/>
<reference evidence="1 2" key="1">
    <citation type="journal article" date="2010" name="Proc. Natl. Acad. Sci. U.S.A.">
        <title>Genome analysis of Bifidobacterium bifidum PRL2010 reveals metabolic pathways for host-derived glycan foraging.</title>
        <authorList>
            <person name="Turroni F."/>
            <person name="Bottacini F."/>
            <person name="Foroni E."/>
            <person name="Mulder I."/>
            <person name="Kim J.H."/>
            <person name="Zomer A."/>
            <person name="Sanchez B."/>
            <person name="Bidossi A."/>
            <person name="Ferrarini A."/>
            <person name="Giubellini V."/>
            <person name="Delledonne M."/>
            <person name="Henrissat B."/>
            <person name="Coutinho P."/>
            <person name="Oggioni M."/>
            <person name="Fitzgerald G.F."/>
            <person name="Mills D."/>
            <person name="Margolles A."/>
            <person name="Kelly D."/>
            <person name="van Sinderen D."/>
            <person name="Ventura M."/>
        </authorList>
    </citation>
    <scope>NUCLEOTIDE SEQUENCE [LARGE SCALE GENOMIC DNA]</scope>
    <source>
        <strain evidence="1 2">PRL2010</strain>
    </source>
</reference>
<proteinExistence type="predicted"/>
<accession>A0A0H3EAC8</accession>
<evidence type="ECO:0000313" key="1">
    <source>
        <dbReference type="EMBL" id="ADP35268.1"/>
    </source>
</evidence>
<dbReference type="KEGG" id="bbp:BBPR_0134"/>
<dbReference type="eggNOG" id="ENOG5033VAZ">
    <property type="taxonomic scope" value="Bacteria"/>
</dbReference>
<dbReference type="EMBL" id="CP001840">
    <property type="protein sequence ID" value="ADP35268.1"/>
    <property type="molecule type" value="Genomic_DNA"/>
</dbReference>
<sequence length="117" mass="13389">MIMELVLVLSLEGLNYYGYIPETFQAKPGQTESFELTEGDEDLLDKDFIGPIDRLCNSLIDPGDVDYLNAEQCKLMLGWLEWRLTEPINPRLETIYRKLVEFANKAIELGTGIVFDL</sequence>
<dbReference type="HOGENOM" id="CLU_138372_0_0_11"/>
<evidence type="ECO:0000313" key="2">
    <source>
        <dbReference type="Proteomes" id="UP000002312"/>
    </source>
</evidence>
<dbReference type="Proteomes" id="UP000002312">
    <property type="component" value="Chromosome"/>
</dbReference>
<protein>
    <submittedName>
        <fullName evidence="1">Uncharacterized protein</fullName>
    </submittedName>
</protein>
<gene>
    <name evidence="1" type="ordered locus">BBPR_0134</name>
</gene>
<organism evidence="1 2">
    <name type="scientific">Bifidobacterium bifidum (strain PRL2010)</name>
    <dbReference type="NCBI Taxonomy" id="702459"/>
    <lineage>
        <taxon>Bacteria</taxon>
        <taxon>Bacillati</taxon>
        <taxon>Actinomycetota</taxon>
        <taxon>Actinomycetes</taxon>
        <taxon>Bifidobacteriales</taxon>
        <taxon>Bifidobacteriaceae</taxon>
        <taxon>Bifidobacterium</taxon>
    </lineage>
</organism>
<dbReference type="PATRIC" id="fig|702459.3.peg.142"/>
<name>A0A0H3EAC8_BIFBP</name>